<accession>A0ABQ7J4N2</accession>
<feature type="non-terminal residue" evidence="3">
    <location>
        <position position="600"/>
    </location>
</feature>
<evidence type="ECO:0000313" key="3">
    <source>
        <dbReference type="EMBL" id="KAF8818024.1"/>
    </source>
</evidence>
<dbReference type="Gene3D" id="3.30.420.40">
    <property type="match status" value="3"/>
</dbReference>
<evidence type="ECO:0000256" key="1">
    <source>
        <dbReference type="ARBA" id="ARBA00022741"/>
    </source>
</evidence>
<dbReference type="SUPFAM" id="SSF53067">
    <property type="entry name" value="Actin-like ATPase domain"/>
    <property type="match status" value="2"/>
</dbReference>
<keyword evidence="2" id="KW-0067">ATP-binding</keyword>
<gene>
    <name evidence="3" type="ORF">IE077_002293</name>
</gene>
<dbReference type="Gene3D" id="3.90.640.10">
    <property type="entry name" value="Actin, Chain A, domain 4"/>
    <property type="match status" value="1"/>
</dbReference>
<keyword evidence="4" id="KW-1185">Reference proteome</keyword>
<reference evidence="3 4" key="1">
    <citation type="journal article" date="2020" name="bioRxiv">
        <title>Metabolic contributions of an alphaproteobacterial endosymbiont in the apicomplexan Cardiosporidium cionae.</title>
        <authorList>
            <person name="Hunter E.S."/>
            <person name="Paight C.J."/>
            <person name="Lane C.E."/>
        </authorList>
    </citation>
    <scope>NUCLEOTIDE SEQUENCE [LARGE SCALE GENOMIC DNA]</scope>
    <source>
        <strain evidence="3">ESH_2018</strain>
    </source>
</reference>
<evidence type="ECO:0000256" key="2">
    <source>
        <dbReference type="ARBA" id="ARBA00022840"/>
    </source>
</evidence>
<dbReference type="InterPro" id="IPR013126">
    <property type="entry name" value="Hsp_70_fam"/>
</dbReference>
<protein>
    <submittedName>
        <fullName evidence="3">Uncharacterized protein</fullName>
    </submittedName>
</protein>
<dbReference type="InterPro" id="IPR043129">
    <property type="entry name" value="ATPase_NBD"/>
</dbReference>
<dbReference type="PANTHER" id="PTHR45639">
    <property type="entry name" value="HSC70CB, ISOFORM G-RELATED"/>
    <property type="match status" value="1"/>
</dbReference>
<dbReference type="Proteomes" id="UP000823046">
    <property type="component" value="Unassembled WGS sequence"/>
</dbReference>
<sequence>MEGNSLAKHFKARKDLFIGIDLGSFQSVVSTFSPQKLTIPIVIPNRLANAATPSIIYYGTAPREIGEEAEGKLTRDPYNTVMHFCSLAGASLADIERLRERFEYTFHNEVVGNPEEPTTLLSIFFADEPVEVPLENCIAHFLKELYHLAILSSGETIASADTHVSGTVVSIPTFVTEMQRKILYRACKIANLKNVSLVSHADAVLNWWIHRTRPHIVEYLSLDYTSPSFNLGTGQRILSSASPTTHGVPFPPSPVHFAIVDIGHAQSTIQILVIPPTDASSVAPMVKSIAEECNSELGTYDMISVLTKHCLSVWNNKNGVYLSSNSRQGVRLFHACSKALKDLSGLKESTIDLEAFVDEDNFRYTIRRELFERLCEPLKFRLEKLMVCALVSAIKNETSLTSWTDLFAIEIVGGGCRIPFVQQCLIQPYLQLAFEEFNEPVTETTIESYKKAILRKTLDGNSSVAMGAALYAADSVYSKFAMEDLAASTSPDEDISSKMPPANFVDPSYRKFNEPTAKQQDYEAIRLKESRKLEKWFEEKDLLESKYRQVFHDLESFILDIKRAMKGPYSALLSYETSEALEVAENWIQNSEDCNMRPPL</sequence>
<dbReference type="EMBL" id="JADAQX010001122">
    <property type="protein sequence ID" value="KAF8818024.1"/>
    <property type="molecule type" value="Genomic_DNA"/>
</dbReference>
<keyword evidence="1" id="KW-0547">Nucleotide-binding</keyword>
<evidence type="ECO:0000313" key="4">
    <source>
        <dbReference type="Proteomes" id="UP000823046"/>
    </source>
</evidence>
<dbReference type="PANTHER" id="PTHR45639:SF28">
    <property type="entry name" value="HEAT SHOCK PROTEIN-LIKE PROTEIN"/>
    <property type="match status" value="1"/>
</dbReference>
<name>A0ABQ7J4N2_9APIC</name>
<proteinExistence type="predicted"/>
<comment type="caution">
    <text evidence="3">The sequence shown here is derived from an EMBL/GenBank/DDBJ whole genome shotgun (WGS) entry which is preliminary data.</text>
</comment>
<dbReference type="Pfam" id="PF00012">
    <property type="entry name" value="HSP70"/>
    <property type="match status" value="2"/>
</dbReference>
<organism evidence="3 4">
    <name type="scientific">Cardiosporidium cionae</name>
    <dbReference type="NCBI Taxonomy" id="476202"/>
    <lineage>
        <taxon>Eukaryota</taxon>
        <taxon>Sar</taxon>
        <taxon>Alveolata</taxon>
        <taxon>Apicomplexa</taxon>
        <taxon>Aconoidasida</taxon>
        <taxon>Nephromycida</taxon>
        <taxon>Cardiosporidium</taxon>
    </lineage>
</organism>